<dbReference type="AlphaFoldDB" id="A0AAN8NQW7"/>
<reference evidence="2 3" key="1">
    <citation type="submission" date="2023-10" db="EMBL/GenBank/DDBJ databases">
        <title>Genomes of two closely related lineages of the louse Polyplax serrata with different host specificities.</title>
        <authorList>
            <person name="Martinu J."/>
            <person name="Tarabai H."/>
            <person name="Stefka J."/>
            <person name="Hypsa V."/>
        </authorList>
    </citation>
    <scope>NUCLEOTIDE SEQUENCE [LARGE SCALE GENOMIC DNA]</scope>
    <source>
        <strain evidence="2">HR10_N</strain>
    </source>
</reference>
<evidence type="ECO:0000256" key="1">
    <source>
        <dbReference type="SAM" id="MobiDB-lite"/>
    </source>
</evidence>
<evidence type="ECO:0000313" key="3">
    <source>
        <dbReference type="Proteomes" id="UP001372834"/>
    </source>
</evidence>
<sequence>MNLSGARLLLNNVKEGAGNFVGVIVKMSARETRGCAFVNPSPLLRKSLETLIKHRGQSNEILPLYKGHHCPVIEQRSNIFAPEDNMTRNDTKRKKIKMKNKKSQEHKNLVYSTTD</sequence>
<dbReference type="EMBL" id="JAWJWE010000037">
    <property type="protein sequence ID" value="KAK6624993.1"/>
    <property type="molecule type" value="Genomic_DNA"/>
</dbReference>
<organism evidence="2 3">
    <name type="scientific">Polyplax serrata</name>
    <name type="common">Common mouse louse</name>
    <dbReference type="NCBI Taxonomy" id="468196"/>
    <lineage>
        <taxon>Eukaryota</taxon>
        <taxon>Metazoa</taxon>
        <taxon>Ecdysozoa</taxon>
        <taxon>Arthropoda</taxon>
        <taxon>Hexapoda</taxon>
        <taxon>Insecta</taxon>
        <taxon>Pterygota</taxon>
        <taxon>Neoptera</taxon>
        <taxon>Paraneoptera</taxon>
        <taxon>Psocodea</taxon>
        <taxon>Troctomorpha</taxon>
        <taxon>Phthiraptera</taxon>
        <taxon>Anoplura</taxon>
        <taxon>Polyplacidae</taxon>
        <taxon>Polyplax</taxon>
    </lineage>
</organism>
<dbReference type="Proteomes" id="UP001372834">
    <property type="component" value="Unassembled WGS sequence"/>
</dbReference>
<gene>
    <name evidence="2" type="ORF">RUM43_005284</name>
</gene>
<name>A0AAN8NQW7_POLSC</name>
<feature type="region of interest" description="Disordered" evidence="1">
    <location>
        <begin position="81"/>
        <end position="115"/>
    </location>
</feature>
<proteinExistence type="predicted"/>
<evidence type="ECO:0000313" key="2">
    <source>
        <dbReference type="EMBL" id="KAK6624993.1"/>
    </source>
</evidence>
<comment type="caution">
    <text evidence="2">The sequence shown here is derived from an EMBL/GenBank/DDBJ whole genome shotgun (WGS) entry which is preliminary data.</text>
</comment>
<feature type="compositionally biased region" description="Basic residues" evidence="1">
    <location>
        <begin position="91"/>
        <end position="101"/>
    </location>
</feature>
<accession>A0AAN8NQW7</accession>
<protein>
    <submittedName>
        <fullName evidence="2">Uncharacterized protein</fullName>
    </submittedName>
</protein>